<proteinExistence type="predicted"/>
<evidence type="ECO:0000259" key="3">
    <source>
        <dbReference type="Pfam" id="PF20152"/>
    </source>
</evidence>
<evidence type="ECO:0000256" key="2">
    <source>
        <dbReference type="SAM" id="Phobius"/>
    </source>
</evidence>
<gene>
    <name evidence="4" type="ORF">Hypma_013990</name>
</gene>
<feature type="transmembrane region" description="Helical" evidence="2">
    <location>
        <begin position="81"/>
        <end position="104"/>
    </location>
</feature>
<keyword evidence="2" id="KW-0472">Membrane</keyword>
<evidence type="ECO:0000313" key="5">
    <source>
        <dbReference type="Proteomes" id="UP000076154"/>
    </source>
</evidence>
<dbReference type="AlphaFoldDB" id="A0A369KDR4"/>
<keyword evidence="5" id="KW-1185">Reference proteome</keyword>
<accession>A0A369KDR4</accession>
<feature type="transmembrane region" description="Helical" evidence="2">
    <location>
        <begin position="194"/>
        <end position="216"/>
    </location>
</feature>
<dbReference type="STRING" id="39966.A0A369KDR4"/>
<dbReference type="EMBL" id="LUEZ02000009">
    <property type="protein sequence ID" value="RDB29903.1"/>
    <property type="molecule type" value="Genomic_DNA"/>
</dbReference>
<feature type="region of interest" description="Disordered" evidence="1">
    <location>
        <begin position="258"/>
        <end position="302"/>
    </location>
</feature>
<dbReference type="OrthoDB" id="2978827at2759"/>
<name>A0A369KDR4_HYPMA</name>
<organism evidence="4 5">
    <name type="scientific">Hypsizygus marmoreus</name>
    <name type="common">White beech mushroom</name>
    <name type="synonym">Agaricus marmoreus</name>
    <dbReference type="NCBI Taxonomy" id="39966"/>
    <lineage>
        <taxon>Eukaryota</taxon>
        <taxon>Fungi</taxon>
        <taxon>Dikarya</taxon>
        <taxon>Basidiomycota</taxon>
        <taxon>Agaricomycotina</taxon>
        <taxon>Agaricomycetes</taxon>
        <taxon>Agaricomycetidae</taxon>
        <taxon>Agaricales</taxon>
        <taxon>Tricholomatineae</taxon>
        <taxon>Lyophyllaceae</taxon>
        <taxon>Hypsizygus</taxon>
    </lineage>
</organism>
<dbReference type="InParanoid" id="A0A369KDR4"/>
<dbReference type="InterPro" id="IPR045339">
    <property type="entry name" value="DUF6534"/>
</dbReference>
<keyword evidence="2" id="KW-1133">Transmembrane helix</keyword>
<dbReference type="PANTHER" id="PTHR40465:SF1">
    <property type="entry name" value="DUF6534 DOMAIN-CONTAINING PROTEIN"/>
    <property type="match status" value="1"/>
</dbReference>
<feature type="transmembrane region" description="Helical" evidence="2">
    <location>
        <begin position="151"/>
        <end position="173"/>
    </location>
</feature>
<evidence type="ECO:0000256" key="1">
    <source>
        <dbReference type="SAM" id="MobiDB-lite"/>
    </source>
</evidence>
<keyword evidence="2" id="KW-0812">Transmembrane</keyword>
<sequence length="302" mass="33374">MPSLRFLGILLSSSWINMMIFALEIVLVYRYFSRFLRYGPYALHVLVAVILLVDAVGTIGVCASTWLYLVVDGVDPIKDHLWTMPLLLVATSLSAVLEQTFLIYRFHVLSHARSMTAFLLSLVTFHMIITTWCAVNIALYPVRSRSGTATITFILGASTAALVDLLIPGVLIWQLQKINSSLQSTQCLIRRVSIQAVSSGTLVAFLGVIAMTLFALMRTAFLIFWFPLGRVYGITVLINLLARHRSANVDEIRFPSTDLGHSMDDEPSAETPVASRRPSKSDAEDGLAPIDEFSISTPDLPP</sequence>
<comment type="caution">
    <text evidence="4">The sequence shown here is derived from an EMBL/GenBank/DDBJ whole genome shotgun (WGS) entry which is preliminary data.</text>
</comment>
<evidence type="ECO:0000313" key="4">
    <source>
        <dbReference type="EMBL" id="RDB29903.1"/>
    </source>
</evidence>
<dbReference type="Proteomes" id="UP000076154">
    <property type="component" value="Unassembled WGS sequence"/>
</dbReference>
<feature type="transmembrane region" description="Helical" evidence="2">
    <location>
        <begin position="41"/>
        <end position="69"/>
    </location>
</feature>
<protein>
    <recommendedName>
        <fullName evidence="3">DUF6534 domain-containing protein</fullName>
    </recommendedName>
</protein>
<feature type="transmembrane region" description="Helical" evidence="2">
    <location>
        <begin position="116"/>
        <end position="139"/>
    </location>
</feature>
<feature type="transmembrane region" description="Helical" evidence="2">
    <location>
        <begin position="222"/>
        <end position="242"/>
    </location>
</feature>
<dbReference type="PANTHER" id="PTHR40465">
    <property type="entry name" value="CHROMOSOME 1, WHOLE GENOME SHOTGUN SEQUENCE"/>
    <property type="match status" value="1"/>
</dbReference>
<dbReference type="Pfam" id="PF20152">
    <property type="entry name" value="DUF6534"/>
    <property type="match status" value="1"/>
</dbReference>
<reference evidence="4" key="1">
    <citation type="submission" date="2018-04" db="EMBL/GenBank/DDBJ databases">
        <title>Whole genome sequencing of Hypsizygus marmoreus.</title>
        <authorList>
            <person name="Choi I.-G."/>
            <person name="Min B."/>
            <person name="Kim J.-G."/>
            <person name="Kim S."/>
            <person name="Oh Y.-L."/>
            <person name="Kong W.-S."/>
            <person name="Park H."/>
            <person name="Jeong J."/>
            <person name="Song E.-S."/>
        </authorList>
    </citation>
    <scope>NUCLEOTIDE SEQUENCE [LARGE SCALE GENOMIC DNA]</scope>
    <source>
        <strain evidence="4">51987-8</strain>
    </source>
</reference>
<feature type="transmembrane region" description="Helical" evidence="2">
    <location>
        <begin position="6"/>
        <end position="29"/>
    </location>
</feature>
<feature type="domain" description="DUF6534" evidence="3">
    <location>
        <begin position="160"/>
        <end position="245"/>
    </location>
</feature>